<dbReference type="CDD" id="cd00093">
    <property type="entry name" value="HTH_XRE"/>
    <property type="match status" value="1"/>
</dbReference>
<dbReference type="PANTHER" id="PTHR36924">
    <property type="entry name" value="ANTITOXIN HIGA-1"/>
    <property type="match status" value="1"/>
</dbReference>
<keyword evidence="1" id="KW-0238">DNA-binding</keyword>
<dbReference type="PROSITE" id="PS50943">
    <property type="entry name" value="HTH_CROC1"/>
    <property type="match status" value="1"/>
</dbReference>
<dbReference type="Proteomes" id="UP000031167">
    <property type="component" value="Unassembled WGS sequence"/>
</dbReference>
<accession>A0A0B4D7Z8</accession>
<dbReference type="GO" id="GO:0003677">
    <property type="term" value="F:DNA binding"/>
    <property type="evidence" value="ECO:0007669"/>
    <property type="project" value="UniProtKB-KW"/>
</dbReference>
<protein>
    <recommendedName>
        <fullName evidence="2">HTH cro/C1-type domain-containing protein</fullName>
    </recommendedName>
</protein>
<evidence type="ECO:0000256" key="1">
    <source>
        <dbReference type="ARBA" id="ARBA00023125"/>
    </source>
</evidence>
<feature type="domain" description="HTH cro/C1-type" evidence="2">
    <location>
        <begin position="26"/>
        <end position="73"/>
    </location>
</feature>
<dbReference type="NCBIfam" id="TIGR02607">
    <property type="entry name" value="antidote_HigA"/>
    <property type="match status" value="1"/>
</dbReference>
<evidence type="ECO:0000313" key="4">
    <source>
        <dbReference type="Proteomes" id="UP000031167"/>
    </source>
</evidence>
<keyword evidence="4" id="KW-1185">Reference proteome</keyword>
<dbReference type="InterPro" id="IPR013430">
    <property type="entry name" value="Toxin_antidote_HigA"/>
</dbReference>
<gene>
    <name evidence="3" type="ORF">RM51_00010</name>
</gene>
<organism evidence="3 4">
    <name type="scientific">Chryseobacterium taiwanense</name>
    <dbReference type="NCBI Taxonomy" id="363331"/>
    <lineage>
        <taxon>Bacteria</taxon>
        <taxon>Pseudomonadati</taxon>
        <taxon>Bacteroidota</taxon>
        <taxon>Flavobacteriia</taxon>
        <taxon>Flavobacteriales</taxon>
        <taxon>Weeksellaceae</taxon>
        <taxon>Chryseobacterium group</taxon>
        <taxon>Chryseobacterium</taxon>
    </lineage>
</organism>
<dbReference type="EMBL" id="JWTA01000001">
    <property type="protein sequence ID" value="KIC64897.1"/>
    <property type="molecule type" value="Genomic_DNA"/>
</dbReference>
<sequence length="102" mass="11781">MKRLARGINHNTHPGEIFSNQIIKFNNLTIERTANLLGVKQYTLSKIVNGKSPINPMMAIRISKVFGGSASFWTKLQSTYYLREAEKEFEIKQIKLNKFKHI</sequence>
<proteinExistence type="predicted"/>
<dbReference type="InterPro" id="IPR001387">
    <property type="entry name" value="Cro/C1-type_HTH"/>
</dbReference>
<dbReference type="Pfam" id="PF01381">
    <property type="entry name" value="HTH_3"/>
    <property type="match status" value="1"/>
</dbReference>
<dbReference type="PANTHER" id="PTHR36924:SF1">
    <property type="entry name" value="ANTITOXIN HIGA-1"/>
    <property type="match status" value="1"/>
</dbReference>
<dbReference type="SUPFAM" id="SSF47413">
    <property type="entry name" value="lambda repressor-like DNA-binding domains"/>
    <property type="match status" value="1"/>
</dbReference>
<dbReference type="RefSeq" id="WP_039363593.1">
    <property type="nucleotide sequence ID" value="NZ_JWTA01000001.1"/>
</dbReference>
<dbReference type="OrthoDB" id="3174593at2"/>
<dbReference type="InterPro" id="IPR010982">
    <property type="entry name" value="Lambda_DNA-bd_dom_sf"/>
</dbReference>
<evidence type="ECO:0000313" key="3">
    <source>
        <dbReference type="EMBL" id="KIC64897.1"/>
    </source>
</evidence>
<reference evidence="3 4" key="1">
    <citation type="submission" date="2014-12" db="EMBL/GenBank/DDBJ databases">
        <title>Genome sequencing of Chryseobacterium taiwanense TPW19.</title>
        <authorList>
            <person name="Tan P.W."/>
            <person name="Chan K.-G."/>
        </authorList>
    </citation>
    <scope>NUCLEOTIDE SEQUENCE [LARGE SCALE GENOMIC DNA]</scope>
    <source>
        <strain evidence="3 4">TPW19</strain>
    </source>
</reference>
<dbReference type="AlphaFoldDB" id="A0A0B4D7Z8"/>
<evidence type="ECO:0000259" key="2">
    <source>
        <dbReference type="PROSITE" id="PS50943"/>
    </source>
</evidence>
<dbReference type="Gene3D" id="1.10.260.40">
    <property type="entry name" value="lambda repressor-like DNA-binding domains"/>
    <property type="match status" value="1"/>
</dbReference>
<comment type="caution">
    <text evidence="3">The sequence shown here is derived from an EMBL/GenBank/DDBJ whole genome shotgun (WGS) entry which is preliminary data.</text>
</comment>
<name>A0A0B4D7Z8_9FLAO</name>